<evidence type="ECO:0000313" key="4">
    <source>
        <dbReference type="Proteomes" id="UP001596091"/>
    </source>
</evidence>
<evidence type="ECO:0000256" key="1">
    <source>
        <dbReference type="SAM" id="MobiDB-lite"/>
    </source>
</evidence>
<dbReference type="InterPro" id="IPR037066">
    <property type="entry name" value="Plug_dom_sf"/>
</dbReference>
<dbReference type="Gene3D" id="2.170.130.10">
    <property type="entry name" value="TonB-dependent receptor, plug domain"/>
    <property type="match status" value="1"/>
</dbReference>
<evidence type="ECO:0000259" key="2">
    <source>
        <dbReference type="Pfam" id="PF25183"/>
    </source>
</evidence>
<evidence type="ECO:0000313" key="3">
    <source>
        <dbReference type="EMBL" id="MFC5861873.1"/>
    </source>
</evidence>
<dbReference type="EMBL" id="JBHSPH010000002">
    <property type="protein sequence ID" value="MFC5861873.1"/>
    <property type="molecule type" value="Genomic_DNA"/>
</dbReference>
<dbReference type="PANTHER" id="PTHR30069:SF46">
    <property type="entry name" value="OAR PROTEIN"/>
    <property type="match status" value="1"/>
</dbReference>
<protein>
    <submittedName>
        <fullName evidence="3">Carboxypeptidase regulatory-like domain-containing protein</fullName>
    </submittedName>
</protein>
<dbReference type="SUPFAM" id="SSF56935">
    <property type="entry name" value="Porins"/>
    <property type="match status" value="1"/>
</dbReference>
<dbReference type="Pfam" id="PF13620">
    <property type="entry name" value="CarboxypepD_reg"/>
    <property type="match status" value="1"/>
</dbReference>
<dbReference type="Pfam" id="PF25183">
    <property type="entry name" value="OMP_b-brl_4"/>
    <property type="match status" value="1"/>
</dbReference>
<feature type="domain" description="TonB-dependent transporter Oar-like beta-barrel" evidence="2">
    <location>
        <begin position="265"/>
        <end position="1154"/>
    </location>
</feature>
<dbReference type="InterPro" id="IPR039426">
    <property type="entry name" value="TonB-dep_rcpt-like"/>
</dbReference>
<accession>A0ABW1ECQ9</accession>
<sequence length="1161" mass="124804">MQVTGAPALRAARIHWVVCILAAIVALLAVPSFAQLSTASVNGVVRDPKGAVVPGATVVLHNVDTSVDHTSVTNGSGEYVLLNITPGKYTLQASAKGFDPQQISQFVLAVDQIATFDFALAIGSDTKVVTVEALAPQLDVTSANLGTVIETKQVNDLPLDGRNFTALLALTPGVVPIMTGQNAGMNGGGGFGAPVAIGADYAFPSINGQTNRSDYFLMDGLNNYGTLESTYAVPPIIDAIQEFKVVSHTDNAEYGDVLGGVVNVVTKSGTNELHGSAWEYIRNNVFDARNYFLPQGTSNAFHQNQFGAAGGGPVVFPKLYNGKNKTFFFGAYQGWRYSRPSNNNLLVPTDAELAGNEADNGQLPIYNPYETVPSGNFFTRPAFTNNQIPSNLIDPRMVAYAQFIFPKAGSFFSPNGHGGFLYNAVDTTPLVQDQNELNGRIDQTFGPKDSGWFRLSAINEKVTSSGGLPGLPSTLIIHARDWGGSYVHIISPTKIIQGQFAKTSVLDNSTTRFAASTSSIYSTVGFADSFANGFAGAGGGFLIPGPGINNLSNGGESIDDTPQATNSFEYKGTYTQILGNHEIKFGGGYIATGFLSPLSQIGLSFGTQPTDDPNPNDTASTGDGLSSFLLNVPTGGSRRNVYETERPGGLLAFFLQDSWKAMRHLTLNYGLRYDYPFIPAYGTNATIGEQGGIETGDIDFSNGTYILQKEPPLCSVRGHAPCIPDATVADPAIWSHVVVAPFGHISHNVHSNFGPRFGFAWQADEKTVVHGAFGIVFDDWAAVTQMAQNIEGSWPDIGQQIAPVSTNVPTSGNPTPTVTAQNPFGSGASSLFPPTSPFTSNQWFYDPHIKNPYSEQWNFGIQRQLNPSLVLRVDYVGSGSHRTNVGGLYNTALTPGPGDTQPRALYPYSIPTFYDRSIGTASYNALQVQLDKRYANGFSYQVAYTWSKSLAEDDGWFGVEGETVQNPYDPQASYGLSGTNLPHVFSANGLYDIPVGPGKRLSTGNKIGDYILGNWQLNDIFTFRNGQNFTASDSANNGDQANIGGGSQRANQVGDPHLDHRTTSEWFNINAFAIPARYTFGDAGRNSLQAQRWINMDMSVIRSFPFWGEGRRFEFRAEAFNIFNHPVFGIPNGDVNSSGFGSISNTANGPRQMQFSGKIVF</sequence>
<dbReference type="PANTHER" id="PTHR30069">
    <property type="entry name" value="TONB-DEPENDENT OUTER MEMBRANE RECEPTOR"/>
    <property type="match status" value="1"/>
</dbReference>
<feature type="region of interest" description="Disordered" evidence="1">
    <location>
        <begin position="605"/>
        <end position="624"/>
    </location>
</feature>
<gene>
    <name evidence="3" type="ORF">ACFPT7_06180</name>
</gene>
<proteinExistence type="predicted"/>
<comment type="caution">
    <text evidence="3">The sequence shown here is derived from an EMBL/GenBank/DDBJ whole genome shotgun (WGS) entry which is preliminary data.</text>
</comment>
<keyword evidence="4" id="KW-1185">Reference proteome</keyword>
<dbReference type="InterPro" id="IPR057601">
    <property type="entry name" value="Oar-like_b-barrel"/>
</dbReference>
<name>A0ABW1ECQ9_9BACT</name>
<dbReference type="RefSeq" id="WP_263337624.1">
    <property type="nucleotide sequence ID" value="NZ_JAGSYH010000004.1"/>
</dbReference>
<organism evidence="3 4">
    <name type="scientific">Acidicapsa dinghuensis</name>
    <dbReference type="NCBI Taxonomy" id="2218256"/>
    <lineage>
        <taxon>Bacteria</taxon>
        <taxon>Pseudomonadati</taxon>
        <taxon>Acidobacteriota</taxon>
        <taxon>Terriglobia</taxon>
        <taxon>Terriglobales</taxon>
        <taxon>Acidobacteriaceae</taxon>
        <taxon>Acidicapsa</taxon>
    </lineage>
</organism>
<feature type="region of interest" description="Disordered" evidence="1">
    <location>
        <begin position="1031"/>
        <end position="1054"/>
    </location>
</feature>
<dbReference type="SUPFAM" id="SSF49464">
    <property type="entry name" value="Carboxypeptidase regulatory domain-like"/>
    <property type="match status" value="1"/>
</dbReference>
<dbReference type="Gene3D" id="2.60.40.1120">
    <property type="entry name" value="Carboxypeptidase-like, regulatory domain"/>
    <property type="match status" value="1"/>
</dbReference>
<dbReference type="Proteomes" id="UP001596091">
    <property type="component" value="Unassembled WGS sequence"/>
</dbReference>
<dbReference type="InterPro" id="IPR008969">
    <property type="entry name" value="CarboxyPept-like_regulatory"/>
</dbReference>
<feature type="compositionally biased region" description="Polar residues" evidence="1">
    <location>
        <begin position="1031"/>
        <end position="1040"/>
    </location>
</feature>
<reference evidence="4" key="1">
    <citation type="journal article" date="2019" name="Int. J. Syst. Evol. Microbiol.">
        <title>The Global Catalogue of Microorganisms (GCM) 10K type strain sequencing project: providing services to taxonomists for standard genome sequencing and annotation.</title>
        <authorList>
            <consortium name="The Broad Institute Genomics Platform"/>
            <consortium name="The Broad Institute Genome Sequencing Center for Infectious Disease"/>
            <person name="Wu L."/>
            <person name="Ma J."/>
        </authorList>
    </citation>
    <scope>NUCLEOTIDE SEQUENCE [LARGE SCALE GENOMIC DNA]</scope>
    <source>
        <strain evidence="4">JCM 4087</strain>
    </source>
</reference>